<keyword evidence="3" id="KW-1003">Cell membrane</keyword>
<evidence type="ECO:0000256" key="6">
    <source>
        <dbReference type="ARBA" id="ARBA00022989"/>
    </source>
</evidence>
<evidence type="ECO:0000256" key="2">
    <source>
        <dbReference type="ARBA" id="ARBA00022448"/>
    </source>
</evidence>
<keyword evidence="6 9" id="KW-1133">Transmembrane helix</keyword>
<dbReference type="Pfam" id="PF04290">
    <property type="entry name" value="DctQ"/>
    <property type="match status" value="1"/>
</dbReference>
<comment type="subunit">
    <text evidence="9">The complex comprises the extracytoplasmic solute receptor protein and the two transmembrane proteins.</text>
</comment>
<dbReference type="GO" id="GO:0022857">
    <property type="term" value="F:transmembrane transporter activity"/>
    <property type="evidence" value="ECO:0007669"/>
    <property type="project" value="UniProtKB-UniRule"/>
</dbReference>
<dbReference type="EMBL" id="VHSH01000010">
    <property type="protein sequence ID" value="TQV74416.1"/>
    <property type="molecule type" value="Genomic_DNA"/>
</dbReference>
<dbReference type="GO" id="GO:0005886">
    <property type="term" value="C:plasma membrane"/>
    <property type="evidence" value="ECO:0007669"/>
    <property type="project" value="UniProtKB-SubCell"/>
</dbReference>
<gene>
    <name evidence="11" type="ORF">FKG95_24355</name>
</gene>
<evidence type="ECO:0000256" key="3">
    <source>
        <dbReference type="ARBA" id="ARBA00022475"/>
    </source>
</evidence>
<proteinExistence type="inferred from homology"/>
<evidence type="ECO:0000256" key="1">
    <source>
        <dbReference type="ARBA" id="ARBA00004429"/>
    </source>
</evidence>
<keyword evidence="4 9" id="KW-0997">Cell inner membrane</keyword>
<protein>
    <recommendedName>
        <fullName evidence="9">TRAP transporter small permease protein</fullName>
    </recommendedName>
</protein>
<dbReference type="InterPro" id="IPR055348">
    <property type="entry name" value="DctQ"/>
</dbReference>
<keyword evidence="12" id="KW-1185">Reference proteome</keyword>
<feature type="transmembrane region" description="Helical" evidence="9">
    <location>
        <begin position="52"/>
        <end position="71"/>
    </location>
</feature>
<dbReference type="PANTHER" id="PTHR35011:SF4">
    <property type="entry name" value="SLL1102 PROTEIN"/>
    <property type="match status" value="1"/>
</dbReference>
<keyword evidence="5 9" id="KW-0812">Transmembrane</keyword>
<keyword evidence="7 9" id="KW-0472">Membrane</keyword>
<evidence type="ECO:0000256" key="4">
    <source>
        <dbReference type="ARBA" id="ARBA00022519"/>
    </source>
</evidence>
<evidence type="ECO:0000256" key="8">
    <source>
        <dbReference type="ARBA" id="ARBA00038436"/>
    </source>
</evidence>
<dbReference type="RefSeq" id="WP_142899047.1">
    <property type="nucleotide sequence ID" value="NZ_ML660061.1"/>
</dbReference>
<dbReference type="OrthoDB" id="9794346at2"/>
<comment type="function">
    <text evidence="9">Part of the tripartite ATP-independent periplasmic (TRAP) transport system.</text>
</comment>
<organism evidence="11 12">
    <name type="scientific">Denitrobaculum tricleocarpae</name>
    <dbReference type="NCBI Taxonomy" id="2591009"/>
    <lineage>
        <taxon>Bacteria</taxon>
        <taxon>Pseudomonadati</taxon>
        <taxon>Pseudomonadota</taxon>
        <taxon>Alphaproteobacteria</taxon>
        <taxon>Rhodospirillales</taxon>
        <taxon>Rhodospirillaceae</taxon>
        <taxon>Denitrobaculum</taxon>
    </lineage>
</organism>
<evidence type="ECO:0000259" key="10">
    <source>
        <dbReference type="Pfam" id="PF04290"/>
    </source>
</evidence>
<evidence type="ECO:0000313" key="12">
    <source>
        <dbReference type="Proteomes" id="UP000315252"/>
    </source>
</evidence>
<dbReference type="PANTHER" id="PTHR35011">
    <property type="entry name" value="2,3-DIKETO-L-GULONATE TRAP TRANSPORTER SMALL PERMEASE PROTEIN YIAM"/>
    <property type="match status" value="1"/>
</dbReference>
<evidence type="ECO:0000256" key="7">
    <source>
        <dbReference type="ARBA" id="ARBA00023136"/>
    </source>
</evidence>
<feature type="transmembrane region" description="Helical" evidence="9">
    <location>
        <begin position="92"/>
        <end position="113"/>
    </location>
</feature>
<dbReference type="InterPro" id="IPR007387">
    <property type="entry name" value="TRAP_DctQ"/>
</dbReference>
<sequence>MERFIEIVDGITAWFGKAFSWCILIMTFGVGYEVFVRYVLNDPTAWSFDISYMMYGTLFMMAGAYTLSRDGHVRGDFLYRLWKPQTQAKVELVLYFLFFYPGVIALILAGWKYSSRSWRYSEVSVMSPANVPIFQFKTIIVAAGVLLFIQGLAQICRCLICMRDGAWPKAKEDVEEMEDVLLKQHEREILNHGSEAVDVIAPKGDRK</sequence>
<comment type="similarity">
    <text evidence="8 9">Belongs to the TRAP transporter small permease family.</text>
</comment>
<accession>A0A545TB39</accession>
<name>A0A545TB39_9PROT</name>
<comment type="caution">
    <text evidence="11">The sequence shown here is derived from an EMBL/GenBank/DDBJ whole genome shotgun (WGS) entry which is preliminary data.</text>
</comment>
<feature type="domain" description="Tripartite ATP-independent periplasmic transporters DctQ component" evidence="10">
    <location>
        <begin position="26"/>
        <end position="159"/>
    </location>
</feature>
<dbReference type="AlphaFoldDB" id="A0A545TB39"/>
<evidence type="ECO:0000256" key="5">
    <source>
        <dbReference type="ARBA" id="ARBA00022692"/>
    </source>
</evidence>
<keyword evidence="2 9" id="KW-0813">Transport</keyword>
<feature type="transmembrane region" description="Helical" evidence="9">
    <location>
        <begin position="21"/>
        <end position="40"/>
    </location>
</feature>
<evidence type="ECO:0000256" key="9">
    <source>
        <dbReference type="RuleBase" id="RU369079"/>
    </source>
</evidence>
<dbReference type="Proteomes" id="UP000315252">
    <property type="component" value="Unassembled WGS sequence"/>
</dbReference>
<comment type="subcellular location">
    <subcellularLocation>
        <location evidence="1 9">Cell inner membrane</location>
        <topology evidence="1 9">Multi-pass membrane protein</topology>
    </subcellularLocation>
</comment>
<feature type="transmembrane region" description="Helical" evidence="9">
    <location>
        <begin position="133"/>
        <end position="153"/>
    </location>
</feature>
<reference evidence="11 12" key="1">
    <citation type="submission" date="2019-06" db="EMBL/GenBank/DDBJ databases">
        <title>Whole genome sequence for Rhodospirillaceae sp. R148.</title>
        <authorList>
            <person name="Wang G."/>
        </authorList>
    </citation>
    <scope>NUCLEOTIDE SEQUENCE [LARGE SCALE GENOMIC DNA]</scope>
    <source>
        <strain evidence="11 12">R148</strain>
    </source>
</reference>
<evidence type="ECO:0000313" key="11">
    <source>
        <dbReference type="EMBL" id="TQV74416.1"/>
    </source>
</evidence>